<name>A0A8H6RHR0_9PEZI</name>
<protein>
    <submittedName>
        <fullName evidence="1">Uncharacterized protein</fullName>
    </submittedName>
</protein>
<keyword evidence="2" id="KW-1185">Reference proteome</keyword>
<dbReference type="AlphaFoldDB" id="A0A8H6RHR0"/>
<reference evidence="1" key="1">
    <citation type="submission" date="2020-04" db="EMBL/GenBank/DDBJ databases">
        <title>Draft genome resource of the tomato pathogen Pseudocercospora fuligena.</title>
        <authorList>
            <person name="Zaccaron A."/>
        </authorList>
    </citation>
    <scope>NUCLEOTIDE SEQUENCE</scope>
    <source>
        <strain evidence="1">PF001</strain>
    </source>
</reference>
<dbReference type="EMBL" id="JABCIY010000168">
    <property type="protein sequence ID" value="KAF7190792.1"/>
    <property type="molecule type" value="Genomic_DNA"/>
</dbReference>
<evidence type="ECO:0000313" key="1">
    <source>
        <dbReference type="EMBL" id="KAF7190792.1"/>
    </source>
</evidence>
<gene>
    <name evidence="1" type="ORF">HII31_07951</name>
</gene>
<accession>A0A8H6RHR0</accession>
<organism evidence="1 2">
    <name type="scientific">Pseudocercospora fuligena</name>
    <dbReference type="NCBI Taxonomy" id="685502"/>
    <lineage>
        <taxon>Eukaryota</taxon>
        <taxon>Fungi</taxon>
        <taxon>Dikarya</taxon>
        <taxon>Ascomycota</taxon>
        <taxon>Pezizomycotina</taxon>
        <taxon>Dothideomycetes</taxon>
        <taxon>Dothideomycetidae</taxon>
        <taxon>Mycosphaerellales</taxon>
        <taxon>Mycosphaerellaceae</taxon>
        <taxon>Pseudocercospora</taxon>
    </lineage>
</organism>
<dbReference type="Proteomes" id="UP000660729">
    <property type="component" value="Unassembled WGS sequence"/>
</dbReference>
<proteinExistence type="predicted"/>
<comment type="caution">
    <text evidence="1">The sequence shown here is derived from an EMBL/GenBank/DDBJ whole genome shotgun (WGS) entry which is preliminary data.</text>
</comment>
<sequence length="104" mass="11667">MQGYAALLSNPPDTSARDIVTFHALSFFLLSLGGRLPSLCQCSLTSISTLSIQSLATTLIAYRFVYHAQKLATHSRFRSYRRSREVRLKKNIPDQHPAYGRPAI</sequence>
<evidence type="ECO:0000313" key="2">
    <source>
        <dbReference type="Proteomes" id="UP000660729"/>
    </source>
</evidence>